<reference evidence="2 3" key="1">
    <citation type="submission" date="2024-05" db="EMBL/GenBank/DDBJ databases">
        <title>The nuclear and mitochondrial genome assemblies of Tetragonisca angustula (Apidae: Meliponini), a tiny yet remarkable pollinator in the Neotropics.</title>
        <authorList>
            <person name="Ferrari R."/>
            <person name="Ricardo P.C."/>
            <person name="Dias F.C."/>
            <person name="Araujo N.S."/>
            <person name="Soares D.O."/>
            <person name="Zhou Q.-S."/>
            <person name="Zhu C.-D."/>
            <person name="Coutinho L."/>
            <person name="Airas M.C."/>
            <person name="Batista T.M."/>
        </authorList>
    </citation>
    <scope>NUCLEOTIDE SEQUENCE [LARGE SCALE GENOMIC DNA]</scope>
    <source>
        <strain evidence="2">ASF017062</strain>
        <tissue evidence="2">Abdomen</tissue>
    </source>
</reference>
<protein>
    <submittedName>
        <fullName evidence="2">Uncharacterized protein</fullName>
    </submittedName>
</protein>
<dbReference type="Proteomes" id="UP001432146">
    <property type="component" value="Unassembled WGS sequence"/>
</dbReference>
<feature type="compositionally biased region" description="Basic and acidic residues" evidence="1">
    <location>
        <begin position="175"/>
        <end position="206"/>
    </location>
</feature>
<evidence type="ECO:0000313" key="2">
    <source>
        <dbReference type="EMBL" id="KAK9296734.1"/>
    </source>
</evidence>
<feature type="region of interest" description="Disordered" evidence="1">
    <location>
        <begin position="1"/>
        <end position="87"/>
    </location>
</feature>
<gene>
    <name evidence="2" type="ORF">QLX08_009348</name>
</gene>
<evidence type="ECO:0000313" key="3">
    <source>
        <dbReference type="Proteomes" id="UP001432146"/>
    </source>
</evidence>
<dbReference type="EMBL" id="JAWNGG020000205">
    <property type="protein sequence ID" value="KAK9296734.1"/>
    <property type="molecule type" value="Genomic_DNA"/>
</dbReference>
<sequence length="276" mass="31852">MYMFMSASEGDNSDTSEWLPFPTSKGISGKKRDRQSSSEENVINNPRKRISGETLQESEELDSMEEYLNNQDLEPPPPSKSAKKPPTVVELAKGMKEMTTADMITLIINRAKTSEKIAAKSKNFKGNLKRYIREGAGIQKAAATELAKRVSATGETARLEQENLRLRAKLHELEERLEKMEGNRPRSPEKKIKERKESRRDIREYRICPSPTGSREVGDGVSSRTRQRERERDKHFLEEIGRWKGEERLKRITWMFLSKERWKISRGSSLKPLENK</sequence>
<feature type="compositionally biased region" description="Acidic residues" evidence="1">
    <location>
        <begin position="56"/>
        <end position="65"/>
    </location>
</feature>
<organism evidence="2 3">
    <name type="scientific">Tetragonisca angustula</name>
    <dbReference type="NCBI Taxonomy" id="166442"/>
    <lineage>
        <taxon>Eukaryota</taxon>
        <taxon>Metazoa</taxon>
        <taxon>Ecdysozoa</taxon>
        <taxon>Arthropoda</taxon>
        <taxon>Hexapoda</taxon>
        <taxon>Insecta</taxon>
        <taxon>Pterygota</taxon>
        <taxon>Neoptera</taxon>
        <taxon>Endopterygota</taxon>
        <taxon>Hymenoptera</taxon>
        <taxon>Apocrita</taxon>
        <taxon>Aculeata</taxon>
        <taxon>Apoidea</taxon>
        <taxon>Anthophila</taxon>
        <taxon>Apidae</taxon>
        <taxon>Tetragonisca</taxon>
    </lineage>
</organism>
<accession>A0AAW0ZH44</accession>
<comment type="caution">
    <text evidence="2">The sequence shown here is derived from an EMBL/GenBank/DDBJ whole genome shotgun (WGS) entry which is preliminary data.</text>
</comment>
<feature type="region of interest" description="Disordered" evidence="1">
    <location>
        <begin position="175"/>
        <end position="232"/>
    </location>
</feature>
<dbReference type="AlphaFoldDB" id="A0AAW0ZH44"/>
<keyword evidence="3" id="KW-1185">Reference proteome</keyword>
<evidence type="ECO:0000256" key="1">
    <source>
        <dbReference type="SAM" id="MobiDB-lite"/>
    </source>
</evidence>
<name>A0AAW0ZH44_9HYME</name>
<proteinExistence type="predicted"/>